<evidence type="ECO:0000313" key="4">
    <source>
        <dbReference type="Proteomes" id="UP000019116"/>
    </source>
</evidence>
<dbReference type="EnsemblPlants" id="TraesCS4D02G350100.1">
    <property type="protein sequence ID" value="TraesCS4D02G350100.1.cds1"/>
    <property type="gene ID" value="TraesCS4D02G350100"/>
</dbReference>
<reference evidence="3" key="2">
    <citation type="submission" date="2018-10" db="UniProtKB">
        <authorList>
            <consortium name="EnsemblPlants"/>
        </authorList>
    </citation>
    <scope>IDENTIFICATION</scope>
</reference>
<dbReference type="Gramene" id="TraesCS4D03G0810200.1">
    <property type="protein sequence ID" value="TraesCS4D03G0810200.1.CDS1"/>
    <property type="gene ID" value="TraesCS4D03G0810200"/>
</dbReference>
<feature type="signal peptide" evidence="2">
    <location>
        <begin position="1"/>
        <end position="20"/>
    </location>
</feature>
<reference evidence="3" key="1">
    <citation type="submission" date="2018-08" db="EMBL/GenBank/DDBJ databases">
        <authorList>
            <person name="Rossello M."/>
        </authorList>
    </citation>
    <scope>NUCLEOTIDE SEQUENCE [LARGE SCALE GENOMIC DNA]</scope>
    <source>
        <strain evidence="3">cv. Chinese Spring</strain>
    </source>
</reference>
<keyword evidence="4" id="KW-1185">Reference proteome</keyword>
<feature type="chain" id="PRO_5043176260" evidence="2">
    <location>
        <begin position="21"/>
        <end position="119"/>
    </location>
</feature>
<evidence type="ECO:0000313" key="3">
    <source>
        <dbReference type="EnsemblPlants" id="TraesCS4D02G350100.1.cds1"/>
    </source>
</evidence>
<keyword evidence="2" id="KW-0732">Signal</keyword>
<accession>A0A3B6JPR2</accession>
<evidence type="ECO:0000256" key="2">
    <source>
        <dbReference type="SAM" id="SignalP"/>
    </source>
</evidence>
<sequence>MVGWLVACCALHVLGPRSRAAAAAAAEMRAVNGEVVSSKPVGLHKAARVFSRFAAREASRLPAGAGVLVLCAAEAAAELHAFRCARVDPDGEAETEVVQGGDGRRKKRRKTGREGVLLE</sequence>
<feature type="region of interest" description="Disordered" evidence="1">
    <location>
        <begin position="91"/>
        <end position="119"/>
    </location>
</feature>
<proteinExistence type="predicted"/>
<name>A0A3B6JPR2_WHEAT</name>
<dbReference type="Gramene" id="TraesCS4D02G350100.1">
    <property type="protein sequence ID" value="TraesCS4D02G350100.1.cds1"/>
    <property type="gene ID" value="TraesCS4D02G350100"/>
</dbReference>
<dbReference type="OrthoDB" id="696117at2759"/>
<dbReference type="Gramene" id="TraesWEE_scaffold_032142_01G000600.1">
    <property type="protein sequence ID" value="TraesWEE_scaffold_032142_01G000600.1"/>
    <property type="gene ID" value="TraesWEE_scaffold_032142_01G000600"/>
</dbReference>
<dbReference type="AlphaFoldDB" id="A0A3B6JPR2"/>
<protein>
    <submittedName>
        <fullName evidence="3">Uncharacterized protein</fullName>
    </submittedName>
</protein>
<dbReference type="Gramene" id="TraesROB_scaffold_026247_01G000600.1">
    <property type="protein sequence ID" value="TraesROB_scaffold_026247_01G000600.1"/>
    <property type="gene ID" value="TraesROB_scaffold_026247_01G000600"/>
</dbReference>
<organism evidence="3">
    <name type="scientific">Triticum aestivum</name>
    <name type="common">Wheat</name>
    <dbReference type="NCBI Taxonomy" id="4565"/>
    <lineage>
        <taxon>Eukaryota</taxon>
        <taxon>Viridiplantae</taxon>
        <taxon>Streptophyta</taxon>
        <taxon>Embryophyta</taxon>
        <taxon>Tracheophyta</taxon>
        <taxon>Spermatophyta</taxon>
        <taxon>Magnoliopsida</taxon>
        <taxon>Liliopsida</taxon>
        <taxon>Poales</taxon>
        <taxon>Poaceae</taxon>
        <taxon>BOP clade</taxon>
        <taxon>Pooideae</taxon>
        <taxon>Triticodae</taxon>
        <taxon>Triticeae</taxon>
        <taxon>Triticinae</taxon>
        <taxon>Triticum</taxon>
    </lineage>
</organism>
<dbReference type="Proteomes" id="UP000019116">
    <property type="component" value="Chromosome 4D"/>
</dbReference>
<dbReference type="Gramene" id="TraesCAD_scaffold_040052_01G000600.1">
    <property type="protein sequence ID" value="TraesCAD_scaffold_040052_01G000600.1"/>
    <property type="gene ID" value="TraesCAD_scaffold_040052_01G000600"/>
</dbReference>
<evidence type="ECO:0000256" key="1">
    <source>
        <dbReference type="SAM" id="MobiDB-lite"/>
    </source>
</evidence>
<dbReference type="Gramene" id="TraesCLE_scaffold_018319_01G000300.1">
    <property type="protein sequence ID" value="TraesCLE_scaffold_018319_01G000300.1"/>
    <property type="gene ID" value="TraesCLE_scaffold_018319_01G000300"/>
</dbReference>
<dbReference type="Gramene" id="TraesPARA_EIv1.0_1494220.1">
    <property type="protein sequence ID" value="TraesPARA_EIv1.0_1494220.1.CDS1"/>
    <property type="gene ID" value="TraesPARA_EIv1.0_1494220"/>
</dbReference>